<reference evidence="1 2" key="1">
    <citation type="submission" date="2020-01" db="EMBL/GenBank/DDBJ databases">
        <title>Genome analysis.</title>
        <authorList>
            <person name="Wu S."/>
            <person name="Wang G."/>
        </authorList>
    </citation>
    <scope>NUCLEOTIDE SEQUENCE [LARGE SCALE GENOMIC DNA]</scope>
    <source>
        <strain evidence="1 2">SYL130</strain>
    </source>
</reference>
<dbReference type="EMBL" id="JAACJS010000015">
    <property type="protein sequence ID" value="NCI50915.1"/>
    <property type="molecule type" value="Genomic_DNA"/>
</dbReference>
<sequence length="168" mass="19370">MGTTIITGFWTFFCNPKYWAVDDFLRTHRIGAKSEYRITTWQKDFFEKGQLGVIRVGFDSRNSSELNGRMRLERGVYAVVEVTGKALPFGKSKSNFKIDHQQNEKERFSVPVRYIRNYINHPILLTSIEGDRLISLDRYLVKGIQAASMPLHEDAFNRILLYGEEGGA</sequence>
<name>A0ABX0A108_9BACT</name>
<organism evidence="1 2">
    <name type="scientific">Sediminibacterium roseum</name>
    <dbReference type="NCBI Taxonomy" id="1978412"/>
    <lineage>
        <taxon>Bacteria</taxon>
        <taxon>Pseudomonadati</taxon>
        <taxon>Bacteroidota</taxon>
        <taxon>Chitinophagia</taxon>
        <taxon>Chitinophagales</taxon>
        <taxon>Chitinophagaceae</taxon>
        <taxon>Sediminibacterium</taxon>
    </lineage>
</organism>
<keyword evidence="2" id="KW-1185">Reference proteome</keyword>
<comment type="caution">
    <text evidence="1">The sequence shown here is derived from an EMBL/GenBank/DDBJ whole genome shotgun (WGS) entry which is preliminary data.</text>
</comment>
<protein>
    <submittedName>
        <fullName evidence="1">Uncharacterized protein</fullName>
    </submittedName>
</protein>
<dbReference type="Proteomes" id="UP000753802">
    <property type="component" value="Unassembled WGS sequence"/>
</dbReference>
<evidence type="ECO:0000313" key="1">
    <source>
        <dbReference type="EMBL" id="NCI50915.1"/>
    </source>
</evidence>
<gene>
    <name evidence="1" type="ORF">GWC95_13360</name>
</gene>
<dbReference type="RefSeq" id="WP_161819220.1">
    <property type="nucleotide sequence ID" value="NZ_JAACJS010000015.1"/>
</dbReference>
<proteinExistence type="predicted"/>
<evidence type="ECO:0000313" key="2">
    <source>
        <dbReference type="Proteomes" id="UP000753802"/>
    </source>
</evidence>
<accession>A0ABX0A108</accession>